<accession>A0A2P1NM12</accession>
<keyword evidence="1" id="KW-0802">TPR repeat</keyword>
<dbReference type="Gene3D" id="1.25.40.10">
    <property type="entry name" value="Tetratricopeptide repeat domain"/>
    <property type="match status" value="1"/>
</dbReference>
<dbReference type="SMART" id="SM00028">
    <property type="entry name" value="TPR"/>
    <property type="match status" value="2"/>
</dbReference>
<feature type="repeat" description="TPR" evidence="1">
    <location>
        <begin position="100"/>
        <end position="133"/>
    </location>
</feature>
<dbReference type="OrthoDB" id="5294075at2"/>
<reference evidence="4" key="1">
    <citation type="submission" date="2018-03" db="EMBL/GenBank/DDBJ databases">
        <title>Genome sequencing of Melaminivora sp. strain SC2-7.</title>
        <authorList>
            <person name="Kim S.-J."/>
            <person name="Heo J."/>
            <person name="Ahn J.-H."/>
            <person name="Kwon S.-W."/>
        </authorList>
    </citation>
    <scope>NUCLEOTIDE SEQUENCE [LARGE SCALE GENOMIC DNA]</scope>
    <source>
        <strain evidence="4">SC2-7</strain>
    </source>
</reference>
<feature type="chain" id="PRO_5015134834" evidence="2">
    <location>
        <begin position="29"/>
        <end position="183"/>
    </location>
</feature>
<sequence>MTPARRPASRSLCRLALAALLLAGGAQAQQAAPTTYNDVQQLLKAGKPAQALPQLDARLAATPRDPQLRFLRAVALTDLGRQDEAIAALVDLTETYPELPEPYNNLAVLYAARDELDKAREALEMAVRARPDYAVAYENLGDIHARLARRAYTRAGELSPQMARSVAPRLALLRDLLAPAPGR</sequence>
<organism evidence="3 4">
    <name type="scientific">Pulveribacter suum</name>
    <dbReference type="NCBI Taxonomy" id="2116657"/>
    <lineage>
        <taxon>Bacteria</taxon>
        <taxon>Pseudomonadati</taxon>
        <taxon>Pseudomonadota</taxon>
        <taxon>Betaproteobacteria</taxon>
        <taxon>Burkholderiales</taxon>
        <taxon>Comamonadaceae</taxon>
        <taxon>Pulveribacter</taxon>
    </lineage>
</organism>
<name>A0A2P1NM12_9BURK</name>
<evidence type="ECO:0000313" key="4">
    <source>
        <dbReference type="Proteomes" id="UP000241829"/>
    </source>
</evidence>
<feature type="signal peptide" evidence="2">
    <location>
        <begin position="1"/>
        <end position="28"/>
    </location>
</feature>
<evidence type="ECO:0000256" key="1">
    <source>
        <dbReference type="PROSITE-ProRule" id="PRU00339"/>
    </source>
</evidence>
<dbReference type="Proteomes" id="UP000241829">
    <property type="component" value="Chromosome"/>
</dbReference>
<evidence type="ECO:0000256" key="2">
    <source>
        <dbReference type="SAM" id="SignalP"/>
    </source>
</evidence>
<proteinExistence type="predicted"/>
<dbReference type="InterPro" id="IPR019734">
    <property type="entry name" value="TPR_rpt"/>
</dbReference>
<dbReference type="RefSeq" id="WP_106846638.1">
    <property type="nucleotide sequence ID" value="NZ_CP027792.1"/>
</dbReference>
<gene>
    <name evidence="3" type="ORF">C7H73_10700</name>
</gene>
<protein>
    <submittedName>
        <fullName evidence="3">Uncharacterized protein</fullName>
    </submittedName>
</protein>
<dbReference type="KEGG" id="melm:C7H73_10700"/>
<evidence type="ECO:0000313" key="3">
    <source>
        <dbReference type="EMBL" id="AVP58085.1"/>
    </source>
</evidence>
<dbReference type="SUPFAM" id="SSF48452">
    <property type="entry name" value="TPR-like"/>
    <property type="match status" value="1"/>
</dbReference>
<dbReference type="PROSITE" id="PS50005">
    <property type="entry name" value="TPR"/>
    <property type="match status" value="1"/>
</dbReference>
<dbReference type="EMBL" id="CP027792">
    <property type="protein sequence ID" value="AVP58085.1"/>
    <property type="molecule type" value="Genomic_DNA"/>
</dbReference>
<dbReference type="Pfam" id="PF13181">
    <property type="entry name" value="TPR_8"/>
    <property type="match status" value="1"/>
</dbReference>
<dbReference type="InterPro" id="IPR011990">
    <property type="entry name" value="TPR-like_helical_dom_sf"/>
</dbReference>
<keyword evidence="4" id="KW-1185">Reference proteome</keyword>
<dbReference type="Pfam" id="PF13432">
    <property type="entry name" value="TPR_16"/>
    <property type="match status" value="1"/>
</dbReference>
<dbReference type="AlphaFoldDB" id="A0A2P1NM12"/>
<keyword evidence="2" id="KW-0732">Signal</keyword>